<reference evidence="12" key="1">
    <citation type="submission" date="2020-11" db="EMBL/GenBank/DDBJ databases">
        <authorList>
            <person name="Whiteford S."/>
        </authorList>
    </citation>
    <scope>NUCLEOTIDE SEQUENCE</scope>
</reference>
<feature type="domain" description="C2H2-type" evidence="10">
    <location>
        <begin position="509"/>
        <end position="536"/>
    </location>
</feature>
<dbReference type="SMART" id="SM00355">
    <property type="entry name" value="ZnF_C2H2"/>
    <property type="match status" value="4"/>
</dbReference>
<dbReference type="Gene3D" id="3.30.160.60">
    <property type="entry name" value="Classic Zinc Finger"/>
    <property type="match status" value="1"/>
</dbReference>
<comment type="subcellular location">
    <subcellularLocation>
        <location evidence="1">Nucleus</location>
    </subcellularLocation>
</comment>
<feature type="region of interest" description="Disordered" evidence="9">
    <location>
        <begin position="327"/>
        <end position="349"/>
    </location>
</feature>
<keyword evidence="13" id="KW-1185">Reference proteome</keyword>
<evidence type="ECO:0000256" key="8">
    <source>
        <dbReference type="PROSITE-ProRule" id="PRU01263"/>
    </source>
</evidence>
<feature type="binding site" evidence="8">
    <location>
        <position position="17"/>
    </location>
    <ligand>
        <name>Zn(2+)</name>
        <dbReference type="ChEBI" id="CHEBI:29105"/>
    </ligand>
</feature>
<comment type="caution">
    <text evidence="12">The sequence shown here is derived from an EMBL/GenBank/DDBJ whole genome shotgun (WGS) entry which is preliminary data.</text>
</comment>
<feature type="domain" description="ZAD" evidence="11">
    <location>
        <begin position="12"/>
        <end position="94"/>
    </location>
</feature>
<dbReference type="Pfam" id="PF07776">
    <property type="entry name" value="zf-AD"/>
    <property type="match status" value="1"/>
</dbReference>
<protein>
    <submittedName>
        <fullName evidence="12">(diamondback moth) hypothetical protein</fullName>
    </submittedName>
</protein>
<feature type="binding site" evidence="8">
    <location>
        <position position="70"/>
    </location>
    <ligand>
        <name>Zn(2+)</name>
        <dbReference type="ChEBI" id="CHEBI:29105"/>
    </ligand>
</feature>
<feature type="compositionally biased region" description="Pro residues" evidence="9">
    <location>
        <begin position="330"/>
        <end position="344"/>
    </location>
</feature>
<keyword evidence="6" id="KW-0539">Nucleus</keyword>
<evidence type="ECO:0000256" key="9">
    <source>
        <dbReference type="SAM" id="MobiDB-lite"/>
    </source>
</evidence>
<dbReference type="PANTHER" id="PTHR24406">
    <property type="entry name" value="TRANSCRIPTIONAL REPRESSOR CTCFL-RELATED"/>
    <property type="match status" value="1"/>
</dbReference>
<dbReference type="EMBL" id="CAJHNJ030000012">
    <property type="protein sequence ID" value="CAG9110941.1"/>
    <property type="molecule type" value="Genomic_DNA"/>
</dbReference>
<feature type="region of interest" description="Disordered" evidence="9">
    <location>
        <begin position="162"/>
        <end position="204"/>
    </location>
</feature>
<feature type="region of interest" description="Disordered" evidence="9">
    <location>
        <begin position="549"/>
        <end position="569"/>
    </location>
</feature>
<dbReference type="PROSITE" id="PS51915">
    <property type="entry name" value="ZAD"/>
    <property type="match status" value="1"/>
</dbReference>
<dbReference type="AlphaFoldDB" id="A0A8S4E690"/>
<proteinExistence type="predicted"/>
<gene>
    <name evidence="12" type="ORF">PLXY2_LOCUS4417</name>
</gene>
<dbReference type="InterPro" id="IPR013087">
    <property type="entry name" value="Znf_C2H2_type"/>
</dbReference>
<dbReference type="InterPro" id="IPR012934">
    <property type="entry name" value="Znf_AD"/>
</dbReference>
<dbReference type="GO" id="GO:0008270">
    <property type="term" value="F:zinc ion binding"/>
    <property type="evidence" value="ECO:0007669"/>
    <property type="project" value="UniProtKB-UniRule"/>
</dbReference>
<dbReference type="InterPro" id="IPR050888">
    <property type="entry name" value="ZnF_C2H2-type_TF"/>
</dbReference>
<keyword evidence="2 8" id="KW-0479">Metal-binding</keyword>
<evidence type="ECO:0000256" key="7">
    <source>
        <dbReference type="PROSITE-ProRule" id="PRU00042"/>
    </source>
</evidence>
<evidence type="ECO:0000256" key="3">
    <source>
        <dbReference type="ARBA" id="ARBA00022737"/>
    </source>
</evidence>
<feature type="compositionally biased region" description="Polar residues" evidence="9">
    <location>
        <begin position="164"/>
        <end position="186"/>
    </location>
</feature>
<keyword evidence="3" id="KW-0677">Repeat</keyword>
<feature type="compositionally biased region" description="Basic and acidic residues" evidence="9">
    <location>
        <begin position="550"/>
        <end position="560"/>
    </location>
</feature>
<feature type="binding site" evidence="8">
    <location>
        <position position="67"/>
    </location>
    <ligand>
        <name>Zn(2+)</name>
        <dbReference type="ChEBI" id="CHEBI:29105"/>
    </ligand>
</feature>
<dbReference type="GO" id="GO:0005634">
    <property type="term" value="C:nucleus"/>
    <property type="evidence" value="ECO:0007669"/>
    <property type="project" value="UniProtKB-SubCell"/>
</dbReference>
<feature type="domain" description="C2H2-type" evidence="10">
    <location>
        <begin position="261"/>
        <end position="283"/>
    </location>
</feature>
<dbReference type="SUPFAM" id="SSF57716">
    <property type="entry name" value="Glucocorticoid receptor-like (DNA-binding domain)"/>
    <property type="match status" value="1"/>
</dbReference>
<evidence type="ECO:0000256" key="5">
    <source>
        <dbReference type="ARBA" id="ARBA00022833"/>
    </source>
</evidence>
<dbReference type="SMART" id="SM00868">
    <property type="entry name" value="zf-AD"/>
    <property type="match status" value="2"/>
</dbReference>
<evidence type="ECO:0000256" key="1">
    <source>
        <dbReference type="ARBA" id="ARBA00004123"/>
    </source>
</evidence>
<organism evidence="12 13">
    <name type="scientific">Plutella xylostella</name>
    <name type="common">Diamondback moth</name>
    <name type="synonym">Plutella maculipennis</name>
    <dbReference type="NCBI Taxonomy" id="51655"/>
    <lineage>
        <taxon>Eukaryota</taxon>
        <taxon>Metazoa</taxon>
        <taxon>Ecdysozoa</taxon>
        <taxon>Arthropoda</taxon>
        <taxon>Hexapoda</taxon>
        <taxon>Insecta</taxon>
        <taxon>Pterygota</taxon>
        <taxon>Neoptera</taxon>
        <taxon>Endopterygota</taxon>
        <taxon>Lepidoptera</taxon>
        <taxon>Glossata</taxon>
        <taxon>Ditrysia</taxon>
        <taxon>Yponomeutoidea</taxon>
        <taxon>Plutellidae</taxon>
        <taxon>Plutella</taxon>
    </lineage>
</organism>
<name>A0A8S4E690_PLUXY</name>
<evidence type="ECO:0000256" key="6">
    <source>
        <dbReference type="ARBA" id="ARBA00023242"/>
    </source>
</evidence>
<keyword evidence="4 7" id="KW-0863">Zinc-finger</keyword>
<evidence type="ECO:0000313" key="13">
    <source>
        <dbReference type="Proteomes" id="UP000653454"/>
    </source>
</evidence>
<sequence length="732" mass="80418">MLASIKKEYIPFECRICLWKLEGVKTHGLFDPWDPPWTGMESAIVEDLTKLTNIKVSMKDAFPKQICGMCYHRLKNACSFVKLALNNNEVLRQRQLYPHMEIPVSSEFVWPKPIQLDKNVAVFENAMDIEIKEELLSEEDQVDALVNNEYINKLDLIKIEPEEMTSQNPSNTNEAASTSKESQSLPNGEHKKPFAGPAVKEEPLSDDDADRLSLDCMLCAKAFNCLSGLKAHVIAHHSYHSVKRRSKAGKSPAKKPRRDTFVCATCRRRFFTRTDLMVHESSHGDLSCYTCGHHFQTFPQLMRHRARCEPPCPKPVRTLENAISFRPVREAPPPQPPPPPPPRPESPEDEVGDLLLYWLRRDREAQEAELRLVAAYRHHEARAAAAAAGRRVEPLVVLADPPVELAEPPAELVEPPADLAEPPAELAEPPAELAEAPAELAEPPVELAEPPVELAEPPADLAEPPAELAEPPAELAEPPVELAVEPPADLAVDPPAEQPAELVEPPADLACPLCTERFTDAYILKIHTEIHHTEFGEASGEPARVVNGENETKDDQEKGQGEFQNACSSAENMEWEKSAVTNGEIIGESAENVGNLAEALDASGDVDMPDEPVMSEETALLEQPATPVNSVLPEEPTLPEKPVMYEAPTLPETPVLSEEPTLPENSALSETPHAIIEEPTSPEKPVLSDDPASPEEPQVTGRVTAVEADNIEAIFGVVNAESKSEVDLSSVN</sequence>
<evidence type="ECO:0000256" key="4">
    <source>
        <dbReference type="ARBA" id="ARBA00022771"/>
    </source>
</evidence>
<feature type="binding site" evidence="8">
    <location>
        <position position="14"/>
    </location>
    <ligand>
        <name>Zn(2+)</name>
        <dbReference type="ChEBI" id="CHEBI:29105"/>
    </ligand>
</feature>
<accession>A0A8S4E690</accession>
<evidence type="ECO:0000259" key="11">
    <source>
        <dbReference type="PROSITE" id="PS51915"/>
    </source>
</evidence>
<dbReference type="PROSITE" id="PS00028">
    <property type="entry name" value="ZINC_FINGER_C2H2_1"/>
    <property type="match status" value="3"/>
</dbReference>
<dbReference type="Proteomes" id="UP000653454">
    <property type="component" value="Unassembled WGS sequence"/>
</dbReference>
<evidence type="ECO:0000259" key="10">
    <source>
        <dbReference type="PROSITE" id="PS50157"/>
    </source>
</evidence>
<evidence type="ECO:0000313" key="12">
    <source>
        <dbReference type="EMBL" id="CAG9110941.1"/>
    </source>
</evidence>
<feature type="domain" description="C2H2-type" evidence="10">
    <location>
        <begin position="214"/>
        <end position="245"/>
    </location>
</feature>
<dbReference type="PROSITE" id="PS50157">
    <property type="entry name" value="ZINC_FINGER_C2H2_2"/>
    <property type="match status" value="3"/>
</dbReference>
<evidence type="ECO:0000256" key="2">
    <source>
        <dbReference type="ARBA" id="ARBA00022723"/>
    </source>
</evidence>
<keyword evidence="5 8" id="KW-0862">Zinc</keyword>
<feature type="region of interest" description="Disordered" evidence="9">
    <location>
        <begin position="653"/>
        <end position="701"/>
    </location>
</feature>